<evidence type="ECO:0000256" key="1">
    <source>
        <dbReference type="SAM" id="Phobius"/>
    </source>
</evidence>
<gene>
    <name evidence="2" type="ORF">KIL84_019293</name>
</gene>
<sequence length="128" mass="14492">MRFEDTCWFSRAARSTKIPGRISKGRRLFEQTNQVECNNYQNVYGKTVSGSVQFNILGQSRVFCFFPPVQLETKRLGPNLASIKLNRKASIDLSGILIGAIIVFRIGLADIDMAKRTCIVTLYRIKKS</sequence>
<keyword evidence="3" id="KW-1185">Reference proteome</keyword>
<dbReference type="AlphaFoldDB" id="A0A9D3XTJ5"/>
<dbReference type="Proteomes" id="UP000827986">
    <property type="component" value="Unassembled WGS sequence"/>
</dbReference>
<protein>
    <submittedName>
        <fullName evidence="2">Uncharacterized protein</fullName>
    </submittedName>
</protein>
<dbReference type="EMBL" id="JAHDVG010000463">
    <property type="protein sequence ID" value="KAH1186544.1"/>
    <property type="molecule type" value="Genomic_DNA"/>
</dbReference>
<feature type="transmembrane region" description="Helical" evidence="1">
    <location>
        <begin position="89"/>
        <end position="108"/>
    </location>
</feature>
<name>A0A9D3XTJ5_9SAUR</name>
<evidence type="ECO:0000313" key="2">
    <source>
        <dbReference type="EMBL" id="KAH1186544.1"/>
    </source>
</evidence>
<accession>A0A9D3XTJ5</accession>
<proteinExistence type="predicted"/>
<keyword evidence="1" id="KW-0812">Transmembrane</keyword>
<keyword evidence="1" id="KW-0472">Membrane</keyword>
<reference evidence="2" key="1">
    <citation type="submission" date="2021-09" db="EMBL/GenBank/DDBJ databases">
        <title>The genome of Mauremys mutica provides insights into the evolution of semi-aquatic lifestyle.</title>
        <authorList>
            <person name="Gong S."/>
            <person name="Gao Y."/>
        </authorList>
    </citation>
    <scope>NUCLEOTIDE SEQUENCE</scope>
    <source>
        <strain evidence="2">MM-2020</strain>
        <tissue evidence="2">Muscle</tissue>
    </source>
</reference>
<evidence type="ECO:0000313" key="3">
    <source>
        <dbReference type="Proteomes" id="UP000827986"/>
    </source>
</evidence>
<keyword evidence="1" id="KW-1133">Transmembrane helix</keyword>
<organism evidence="2 3">
    <name type="scientific">Mauremys mutica</name>
    <name type="common">yellowpond turtle</name>
    <dbReference type="NCBI Taxonomy" id="74926"/>
    <lineage>
        <taxon>Eukaryota</taxon>
        <taxon>Metazoa</taxon>
        <taxon>Chordata</taxon>
        <taxon>Craniata</taxon>
        <taxon>Vertebrata</taxon>
        <taxon>Euteleostomi</taxon>
        <taxon>Archelosauria</taxon>
        <taxon>Testudinata</taxon>
        <taxon>Testudines</taxon>
        <taxon>Cryptodira</taxon>
        <taxon>Durocryptodira</taxon>
        <taxon>Testudinoidea</taxon>
        <taxon>Geoemydidae</taxon>
        <taxon>Geoemydinae</taxon>
        <taxon>Mauremys</taxon>
    </lineage>
</organism>
<comment type="caution">
    <text evidence="2">The sequence shown here is derived from an EMBL/GenBank/DDBJ whole genome shotgun (WGS) entry which is preliminary data.</text>
</comment>